<evidence type="ECO:0008006" key="4">
    <source>
        <dbReference type="Google" id="ProtNLM"/>
    </source>
</evidence>
<organism evidence="2 3">
    <name type="scientific">Phytophthora rubi</name>
    <dbReference type="NCBI Taxonomy" id="129364"/>
    <lineage>
        <taxon>Eukaryota</taxon>
        <taxon>Sar</taxon>
        <taxon>Stramenopiles</taxon>
        <taxon>Oomycota</taxon>
        <taxon>Peronosporomycetes</taxon>
        <taxon>Peronosporales</taxon>
        <taxon>Peronosporaceae</taxon>
        <taxon>Phytophthora</taxon>
    </lineage>
</organism>
<protein>
    <recommendedName>
        <fullName evidence="4">Secreted protein</fullName>
    </recommendedName>
</protein>
<evidence type="ECO:0000313" key="3">
    <source>
        <dbReference type="Proteomes" id="UP000429607"/>
    </source>
</evidence>
<keyword evidence="1" id="KW-0732">Signal</keyword>
<feature type="chain" id="PRO_5025394884" description="Secreted protein" evidence="1">
    <location>
        <begin position="28"/>
        <end position="78"/>
    </location>
</feature>
<dbReference type="Proteomes" id="UP000429607">
    <property type="component" value="Unassembled WGS sequence"/>
</dbReference>
<feature type="signal peptide" evidence="1">
    <location>
        <begin position="1"/>
        <end position="27"/>
    </location>
</feature>
<reference evidence="2 3" key="1">
    <citation type="submission" date="2018-09" db="EMBL/GenBank/DDBJ databases">
        <title>Genomic investigation of the strawberry pathogen Phytophthora fragariae indicates pathogenicity is determined by transcriptional variation in three key races.</title>
        <authorList>
            <person name="Adams T.M."/>
            <person name="Armitage A.D."/>
            <person name="Sobczyk M.K."/>
            <person name="Bates H.J."/>
            <person name="Dunwell J.M."/>
            <person name="Nellist C.F."/>
            <person name="Harrison R.J."/>
        </authorList>
    </citation>
    <scope>NUCLEOTIDE SEQUENCE [LARGE SCALE GENOMIC DNA]</scope>
    <source>
        <strain evidence="2 3">SCRP249</strain>
    </source>
</reference>
<evidence type="ECO:0000256" key="1">
    <source>
        <dbReference type="SAM" id="SignalP"/>
    </source>
</evidence>
<name>A0A6A3GE25_9STRA</name>
<sequence>MPPTPHSTAILTALMALLNSPCAFVRREPLYPTNSVGRLGYAGSPYKQNASPCTVDSRSSTLLSLRRYTSCRLPATGP</sequence>
<accession>A0A6A3GE25</accession>
<comment type="caution">
    <text evidence="2">The sequence shown here is derived from an EMBL/GenBank/DDBJ whole genome shotgun (WGS) entry which is preliminary data.</text>
</comment>
<dbReference type="AlphaFoldDB" id="A0A6A3GE25"/>
<gene>
    <name evidence="2" type="ORF">PR001_g32346</name>
</gene>
<proteinExistence type="predicted"/>
<evidence type="ECO:0000313" key="2">
    <source>
        <dbReference type="EMBL" id="KAE8954796.1"/>
    </source>
</evidence>
<dbReference type="EMBL" id="QXFV01009620">
    <property type="protein sequence ID" value="KAE8954796.1"/>
    <property type="molecule type" value="Genomic_DNA"/>
</dbReference>